<reference evidence="2" key="2">
    <citation type="journal article" date="2021" name="Microbiome">
        <title>Successional dynamics and alternative stable states in a saline activated sludge microbial community over 9 years.</title>
        <authorList>
            <person name="Wang Y."/>
            <person name="Ye J."/>
            <person name="Ju F."/>
            <person name="Liu L."/>
            <person name="Boyd J.A."/>
            <person name="Deng Y."/>
            <person name="Parks D.H."/>
            <person name="Jiang X."/>
            <person name="Yin X."/>
            <person name="Woodcroft B.J."/>
            <person name="Tyson G.W."/>
            <person name="Hugenholtz P."/>
            <person name="Polz M.F."/>
            <person name="Zhang T."/>
        </authorList>
    </citation>
    <scope>NUCLEOTIDE SEQUENCE</scope>
    <source>
        <strain evidence="2">HKST-UBA10</strain>
    </source>
</reference>
<evidence type="ECO:0000313" key="2">
    <source>
        <dbReference type="EMBL" id="MCA9382281.1"/>
    </source>
</evidence>
<comment type="caution">
    <text evidence="2">The sequence shown here is derived from an EMBL/GenBank/DDBJ whole genome shotgun (WGS) entry which is preliminary data.</text>
</comment>
<accession>A0A955L3M3</accession>
<name>A0A955L3M3_9BACT</name>
<keyword evidence="1" id="KW-0812">Transmembrane</keyword>
<proteinExistence type="predicted"/>
<reference evidence="2" key="1">
    <citation type="submission" date="2020-04" db="EMBL/GenBank/DDBJ databases">
        <authorList>
            <person name="Zhang T."/>
        </authorList>
    </citation>
    <scope>NUCLEOTIDE SEQUENCE</scope>
    <source>
        <strain evidence="2">HKST-UBA10</strain>
    </source>
</reference>
<evidence type="ECO:0000256" key="1">
    <source>
        <dbReference type="SAM" id="Phobius"/>
    </source>
</evidence>
<sequence>MKRYITVPILLLLSTIVIVVLSYFLNKEVINRRNQASYLSSVLPESTINQVVQARAKKIGYDVLYQSDSNNIDGRDIIVSEERTIGADGIHSDLKENGKYKHWWRNSSLEEATANKQISFLGIYKEQSQKESNNYHITITDPFNTKLLTFSFIPSSTDRYDDQNTNFKQSRYFVDLMDYGISKNDIEKEFILLDS</sequence>
<feature type="non-terminal residue" evidence="2">
    <location>
        <position position="195"/>
    </location>
</feature>
<feature type="transmembrane region" description="Helical" evidence="1">
    <location>
        <begin position="6"/>
        <end position="25"/>
    </location>
</feature>
<organism evidence="2 3">
    <name type="scientific">Candidatus Dojkabacteria bacterium</name>
    <dbReference type="NCBI Taxonomy" id="2099670"/>
    <lineage>
        <taxon>Bacteria</taxon>
        <taxon>Candidatus Dojkabacteria</taxon>
    </lineage>
</organism>
<protein>
    <submittedName>
        <fullName evidence="2">Uncharacterized protein</fullName>
    </submittedName>
</protein>
<dbReference type="Proteomes" id="UP000782843">
    <property type="component" value="Unassembled WGS sequence"/>
</dbReference>
<keyword evidence="1" id="KW-1133">Transmembrane helix</keyword>
<dbReference type="AlphaFoldDB" id="A0A955L3M3"/>
<dbReference type="EMBL" id="JAGQLG010000099">
    <property type="protein sequence ID" value="MCA9382281.1"/>
    <property type="molecule type" value="Genomic_DNA"/>
</dbReference>
<keyword evidence="1" id="KW-0472">Membrane</keyword>
<gene>
    <name evidence="2" type="ORF">KC660_02635</name>
</gene>
<evidence type="ECO:0000313" key="3">
    <source>
        <dbReference type="Proteomes" id="UP000782843"/>
    </source>
</evidence>